<dbReference type="PANTHER" id="PTHR47723">
    <property type="entry name" value="OS05G0353850 PROTEIN"/>
    <property type="match status" value="1"/>
</dbReference>
<dbReference type="Proteomes" id="UP001054252">
    <property type="component" value="Unassembled WGS sequence"/>
</dbReference>
<accession>A0AAV5MUT2</accession>
<comment type="caution">
    <text evidence="2">The sequence shown here is derived from an EMBL/GenBank/DDBJ whole genome shotgun (WGS) entry which is preliminary data.</text>
</comment>
<dbReference type="Pfam" id="PF13456">
    <property type="entry name" value="RVT_3"/>
    <property type="match status" value="1"/>
</dbReference>
<dbReference type="InterPro" id="IPR002156">
    <property type="entry name" value="RNaseH_domain"/>
</dbReference>
<dbReference type="InterPro" id="IPR036397">
    <property type="entry name" value="RNaseH_sf"/>
</dbReference>
<protein>
    <recommendedName>
        <fullName evidence="1">RNase H type-1 domain-containing protein</fullName>
    </recommendedName>
</protein>
<dbReference type="GO" id="GO:0004523">
    <property type="term" value="F:RNA-DNA hybrid ribonuclease activity"/>
    <property type="evidence" value="ECO:0007669"/>
    <property type="project" value="InterPro"/>
</dbReference>
<evidence type="ECO:0000313" key="2">
    <source>
        <dbReference type="EMBL" id="GKV52754.1"/>
    </source>
</evidence>
<dbReference type="EMBL" id="BPVZ01000841">
    <property type="protein sequence ID" value="GKV52754.1"/>
    <property type="molecule type" value="Genomic_DNA"/>
</dbReference>
<dbReference type="InterPro" id="IPR012337">
    <property type="entry name" value="RNaseH-like_sf"/>
</dbReference>
<evidence type="ECO:0000259" key="1">
    <source>
        <dbReference type="PROSITE" id="PS50879"/>
    </source>
</evidence>
<keyword evidence="3" id="KW-1185">Reference proteome</keyword>
<dbReference type="PANTHER" id="PTHR47723:SF19">
    <property type="entry name" value="POLYNUCLEOTIDYL TRANSFERASE, RIBONUCLEASE H-LIKE SUPERFAMILY PROTEIN"/>
    <property type="match status" value="1"/>
</dbReference>
<gene>
    <name evidence="2" type="ORF">SLEP1_g59322</name>
</gene>
<proteinExistence type="predicted"/>
<name>A0AAV5MUT2_9ROSI</name>
<dbReference type="InterPro" id="IPR044730">
    <property type="entry name" value="RNase_H-like_dom_plant"/>
</dbReference>
<organism evidence="2 3">
    <name type="scientific">Rubroshorea leprosula</name>
    <dbReference type="NCBI Taxonomy" id="152421"/>
    <lineage>
        <taxon>Eukaryota</taxon>
        <taxon>Viridiplantae</taxon>
        <taxon>Streptophyta</taxon>
        <taxon>Embryophyta</taxon>
        <taxon>Tracheophyta</taxon>
        <taxon>Spermatophyta</taxon>
        <taxon>Magnoliopsida</taxon>
        <taxon>eudicotyledons</taxon>
        <taxon>Gunneridae</taxon>
        <taxon>Pentapetalae</taxon>
        <taxon>rosids</taxon>
        <taxon>malvids</taxon>
        <taxon>Malvales</taxon>
        <taxon>Dipterocarpaceae</taxon>
        <taxon>Rubroshorea</taxon>
    </lineage>
</organism>
<dbReference type="InterPro" id="IPR053151">
    <property type="entry name" value="RNase_H-like"/>
</dbReference>
<feature type="domain" description="RNase H type-1" evidence="1">
    <location>
        <begin position="1"/>
        <end position="123"/>
    </location>
</feature>
<reference evidence="2 3" key="1">
    <citation type="journal article" date="2021" name="Commun. Biol.">
        <title>The genome of Shorea leprosula (Dipterocarpaceae) highlights the ecological relevance of drought in aseasonal tropical rainforests.</title>
        <authorList>
            <person name="Ng K.K.S."/>
            <person name="Kobayashi M.J."/>
            <person name="Fawcett J.A."/>
            <person name="Hatakeyama M."/>
            <person name="Paape T."/>
            <person name="Ng C.H."/>
            <person name="Ang C.C."/>
            <person name="Tnah L.H."/>
            <person name="Lee C.T."/>
            <person name="Nishiyama T."/>
            <person name="Sese J."/>
            <person name="O'Brien M.J."/>
            <person name="Copetti D."/>
            <person name="Mohd Noor M.I."/>
            <person name="Ong R.C."/>
            <person name="Putra M."/>
            <person name="Sireger I.Z."/>
            <person name="Indrioko S."/>
            <person name="Kosugi Y."/>
            <person name="Izuno A."/>
            <person name="Isagi Y."/>
            <person name="Lee S.L."/>
            <person name="Shimizu K.K."/>
        </authorList>
    </citation>
    <scope>NUCLEOTIDE SEQUENCE [LARGE SCALE GENOMIC DNA]</scope>
    <source>
        <strain evidence="2">214</strain>
    </source>
</reference>
<dbReference type="PROSITE" id="PS50879">
    <property type="entry name" value="RNASE_H_1"/>
    <property type="match status" value="1"/>
</dbReference>
<dbReference type="GO" id="GO:0003676">
    <property type="term" value="F:nucleic acid binding"/>
    <property type="evidence" value="ECO:0007669"/>
    <property type="project" value="InterPro"/>
</dbReference>
<dbReference type="Gene3D" id="3.30.420.10">
    <property type="entry name" value="Ribonuclease H-like superfamily/Ribonuclease H"/>
    <property type="match status" value="1"/>
</dbReference>
<dbReference type="CDD" id="cd06222">
    <property type="entry name" value="RNase_H_like"/>
    <property type="match status" value="1"/>
</dbReference>
<dbReference type="SUPFAM" id="SSF53098">
    <property type="entry name" value="Ribonuclease H-like"/>
    <property type="match status" value="1"/>
</dbReference>
<sequence length="158" mass="16789">MDGSALSNPGIAGGGGLLRDHLSRWMVGSSRSIGWTTSIAAELWAIRDGLEIAARKGISKIIVKTDSKIAVLLIESTDTTLHSLGALISYCRLLLRLFTDARISHIYREANAAADFLAKLGSTSAGDFVLYEGSPPGLSSILYHDLIGTSFPRTIVAS</sequence>
<dbReference type="AlphaFoldDB" id="A0AAV5MUT2"/>
<evidence type="ECO:0000313" key="3">
    <source>
        <dbReference type="Proteomes" id="UP001054252"/>
    </source>
</evidence>